<accession>A0ABS5F845</accession>
<keyword evidence="2" id="KW-0119">Carbohydrate metabolism</keyword>
<dbReference type="InterPro" id="IPR050282">
    <property type="entry name" value="Cycloisomerase_2"/>
</dbReference>
<dbReference type="PANTHER" id="PTHR30344:SF1">
    <property type="entry name" value="6-PHOSPHOGLUCONOLACTONASE"/>
    <property type="match status" value="1"/>
</dbReference>
<dbReference type="Gene3D" id="2.130.10.10">
    <property type="entry name" value="YVTN repeat-like/Quinoprotein amine dehydrogenase"/>
    <property type="match status" value="1"/>
</dbReference>
<gene>
    <name evidence="3" type="ORF">GXW71_30590</name>
</gene>
<evidence type="ECO:0000313" key="3">
    <source>
        <dbReference type="EMBL" id="MBR0668737.1"/>
    </source>
</evidence>
<dbReference type="Pfam" id="PF10282">
    <property type="entry name" value="Lactonase"/>
    <property type="match status" value="1"/>
</dbReference>
<keyword evidence="4" id="KW-1185">Reference proteome</keyword>
<organism evidence="3 4">
    <name type="scientific">Plastoroseomonas hellenica</name>
    <dbReference type="NCBI Taxonomy" id="2687306"/>
    <lineage>
        <taxon>Bacteria</taxon>
        <taxon>Pseudomonadati</taxon>
        <taxon>Pseudomonadota</taxon>
        <taxon>Alphaproteobacteria</taxon>
        <taxon>Acetobacterales</taxon>
        <taxon>Acetobacteraceae</taxon>
        <taxon>Plastoroseomonas</taxon>
    </lineage>
</organism>
<comment type="similarity">
    <text evidence="1">Belongs to the cycloisomerase 2 family.</text>
</comment>
<dbReference type="SUPFAM" id="SSF51004">
    <property type="entry name" value="C-terminal (heme d1) domain of cytochrome cd1-nitrite reductase"/>
    <property type="match status" value="1"/>
</dbReference>
<dbReference type="PANTHER" id="PTHR30344">
    <property type="entry name" value="6-PHOSPHOGLUCONOLACTONASE-RELATED"/>
    <property type="match status" value="1"/>
</dbReference>
<dbReference type="InterPro" id="IPR011048">
    <property type="entry name" value="Haem_d1_sf"/>
</dbReference>
<dbReference type="Proteomes" id="UP001196870">
    <property type="component" value="Unassembled WGS sequence"/>
</dbReference>
<dbReference type="RefSeq" id="WP_211856677.1">
    <property type="nucleotide sequence ID" value="NZ_JAAGBB010000067.1"/>
</dbReference>
<proteinExistence type="inferred from homology"/>
<keyword evidence="2" id="KW-0313">Glucose metabolism</keyword>
<dbReference type="EMBL" id="JAAGBB010000067">
    <property type="protein sequence ID" value="MBR0668737.1"/>
    <property type="molecule type" value="Genomic_DNA"/>
</dbReference>
<evidence type="ECO:0000256" key="1">
    <source>
        <dbReference type="ARBA" id="ARBA00005564"/>
    </source>
</evidence>
<name>A0ABS5F845_9PROT</name>
<protein>
    <submittedName>
        <fullName evidence="3">Lactonase family protein</fullName>
    </submittedName>
</protein>
<comment type="caution">
    <text evidence="3">The sequence shown here is derived from an EMBL/GenBank/DDBJ whole genome shotgun (WGS) entry which is preliminary data.</text>
</comment>
<sequence length="358" mass="38480">MRPSAFHVYVGCRTSRERNARGDGLNLYRMDAATGAWTHQQLLPGFENPSFLAFARTRPILYVVHGDRQEVSAFRIEEATGRLSHLNTGATGGRNPVHLVPTPDDRFLVVANHLTSTVALLRLDPSTGAIGEIADLATMPGEPGPHRTQQALAKPHQVEPDPAGRFILVPDKGTDRSVALRVHADAARLEIVATLTQREGSGPRHIAFTPDARFAYVLNELASSLLACRYDAARGTLDPFQLLPSLPDDCTGHSHAAEVAVSGDSRFLYASNRGHDSIGVFAIDGASGRLAPVQWVPSGGITPRFFAIDPTGRFLFAANEESDSIVTFRVDVATGRLAPTGQVIPTGSPVCILFRAIA</sequence>
<evidence type="ECO:0000313" key="4">
    <source>
        <dbReference type="Proteomes" id="UP001196870"/>
    </source>
</evidence>
<dbReference type="InterPro" id="IPR019405">
    <property type="entry name" value="Lactonase_7-beta_prop"/>
</dbReference>
<dbReference type="InterPro" id="IPR015943">
    <property type="entry name" value="WD40/YVTN_repeat-like_dom_sf"/>
</dbReference>
<reference evidence="4" key="1">
    <citation type="journal article" date="2021" name="Syst. Appl. Microbiol.">
        <title>Roseomonas hellenica sp. nov., isolated from roots of wild-growing Alkanna tinctoria.</title>
        <authorList>
            <person name="Rat A."/>
            <person name="Naranjo H.D."/>
            <person name="Lebbe L."/>
            <person name="Cnockaert M."/>
            <person name="Krigas N."/>
            <person name="Grigoriadou K."/>
            <person name="Maloupa E."/>
            <person name="Willems A."/>
        </authorList>
    </citation>
    <scope>NUCLEOTIDE SEQUENCE [LARGE SCALE GENOMIC DNA]</scope>
    <source>
        <strain evidence="4">LMG 31523</strain>
    </source>
</reference>
<evidence type="ECO:0000256" key="2">
    <source>
        <dbReference type="ARBA" id="ARBA00022526"/>
    </source>
</evidence>